<dbReference type="InterPro" id="IPR013493">
    <property type="entry name" value="CHP02677"/>
</dbReference>
<evidence type="ECO:0008006" key="3">
    <source>
        <dbReference type="Google" id="ProtNLM"/>
    </source>
</evidence>
<dbReference type="NCBIfam" id="TIGR02677">
    <property type="entry name" value="TIGR02677 family protein"/>
    <property type="match status" value="1"/>
</dbReference>
<gene>
    <name evidence="1" type="ORF">GCM10022402_39420</name>
</gene>
<dbReference type="EMBL" id="BAABDD010000024">
    <property type="protein sequence ID" value="GAA3757210.1"/>
    <property type="molecule type" value="Genomic_DNA"/>
</dbReference>
<dbReference type="Proteomes" id="UP001500908">
    <property type="component" value="Unassembled WGS sequence"/>
</dbReference>
<accession>A0ABP7G7S6</accession>
<organism evidence="1 2">
    <name type="scientific">Salinactinospora qingdaonensis</name>
    <dbReference type="NCBI Taxonomy" id="702744"/>
    <lineage>
        <taxon>Bacteria</taxon>
        <taxon>Bacillati</taxon>
        <taxon>Actinomycetota</taxon>
        <taxon>Actinomycetes</taxon>
        <taxon>Streptosporangiales</taxon>
        <taxon>Nocardiopsidaceae</taxon>
        <taxon>Salinactinospora</taxon>
    </lineage>
</organism>
<reference evidence="2" key="1">
    <citation type="journal article" date="2019" name="Int. J. Syst. Evol. Microbiol.">
        <title>The Global Catalogue of Microorganisms (GCM) 10K type strain sequencing project: providing services to taxonomists for standard genome sequencing and annotation.</title>
        <authorList>
            <consortium name="The Broad Institute Genomics Platform"/>
            <consortium name="The Broad Institute Genome Sequencing Center for Infectious Disease"/>
            <person name="Wu L."/>
            <person name="Ma J."/>
        </authorList>
    </citation>
    <scope>NUCLEOTIDE SEQUENCE [LARGE SCALE GENOMIC DNA]</scope>
    <source>
        <strain evidence="2">JCM 17137</strain>
    </source>
</reference>
<comment type="caution">
    <text evidence="1">The sequence shown here is derived from an EMBL/GenBank/DDBJ whole genome shotgun (WGS) entry which is preliminary data.</text>
</comment>
<sequence>MADHRALELDPLAVSDRFLLFNFTRRDDHMVYLWVLRAVDRLREVHQVQVDAEQVAGALEELAGEYDDVPELDSGLRDRLDALHDDGVLLRFDDPSRAGSLARYRNRQSVYQFSELGYWAYTSVEGVLAARVQDANLSRLVFSDILEDLRGLAEANRAGEVEQIYRRLSRLDSVLEDMGRRSARFHVTLGEIMQTTDTSPEVFLRHKNALLAHMTEFTAELDRYLPRLTQAVQEVEATGLATLLDRAAQADDRPFIAHDGRLEEWRRRWAVLRAWFAPDGQSASRADELRSATRVAVSAVIALLRQITESQRGGVNHASQLRHLAHWVWNTPDEDAAHALMGAAFNLRSARHLGAAHDDAEDISPYASWWDAPGVEVAISLFRSGKPPTTGVPAPLRTNRGAQRELRQQQVAARAAERRAADELAADGVHGRVLDETQTRVLLKLMTKALEGRTVVAGRLTGGSGATDALLIRLVPADVGSTVRTTQGTLHLPGLRVELRPRAGRKDS</sequence>
<evidence type="ECO:0000313" key="1">
    <source>
        <dbReference type="EMBL" id="GAA3757210.1"/>
    </source>
</evidence>
<dbReference type="Pfam" id="PF09660">
    <property type="entry name" value="DUF2397"/>
    <property type="match status" value="1"/>
</dbReference>
<name>A0ABP7G7S6_9ACTN</name>
<evidence type="ECO:0000313" key="2">
    <source>
        <dbReference type="Proteomes" id="UP001500908"/>
    </source>
</evidence>
<proteinExistence type="predicted"/>
<dbReference type="RefSeq" id="WP_344974522.1">
    <property type="nucleotide sequence ID" value="NZ_BAABDD010000024.1"/>
</dbReference>
<keyword evidence="2" id="KW-1185">Reference proteome</keyword>
<protein>
    <recommendedName>
        <fullName evidence="3">TIGR02677 family protein</fullName>
    </recommendedName>
</protein>